<evidence type="ECO:0000313" key="2">
    <source>
        <dbReference type="Proteomes" id="UP001055879"/>
    </source>
</evidence>
<dbReference type="EMBL" id="CM042047">
    <property type="protein sequence ID" value="KAI3770332.1"/>
    <property type="molecule type" value="Genomic_DNA"/>
</dbReference>
<dbReference type="Proteomes" id="UP001055879">
    <property type="component" value="Linkage Group LG01"/>
</dbReference>
<protein>
    <submittedName>
        <fullName evidence="1">Uncharacterized protein</fullName>
    </submittedName>
</protein>
<name>A0ACB9FGY8_ARCLA</name>
<evidence type="ECO:0000313" key="1">
    <source>
        <dbReference type="EMBL" id="KAI3770332.1"/>
    </source>
</evidence>
<reference evidence="2" key="1">
    <citation type="journal article" date="2022" name="Mol. Ecol. Resour.">
        <title>The genomes of chicory, endive, great burdock and yacon provide insights into Asteraceae palaeo-polyploidization history and plant inulin production.</title>
        <authorList>
            <person name="Fan W."/>
            <person name="Wang S."/>
            <person name="Wang H."/>
            <person name="Wang A."/>
            <person name="Jiang F."/>
            <person name="Liu H."/>
            <person name="Zhao H."/>
            <person name="Xu D."/>
            <person name="Zhang Y."/>
        </authorList>
    </citation>
    <scope>NUCLEOTIDE SEQUENCE [LARGE SCALE GENOMIC DNA]</scope>
    <source>
        <strain evidence="2">cv. Niubang</strain>
    </source>
</reference>
<organism evidence="1 2">
    <name type="scientific">Arctium lappa</name>
    <name type="common">Greater burdock</name>
    <name type="synonym">Lappa major</name>
    <dbReference type="NCBI Taxonomy" id="4217"/>
    <lineage>
        <taxon>Eukaryota</taxon>
        <taxon>Viridiplantae</taxon>
        <taxon>Streptophyta</taxon>
        <taxon>Embryophyta</taxon>
        <taxon>Tracheophyta</taxon>
        <taxon>Spermatophyta</taxon>
        <taxon>Magnoliopsida</taxon>
        <taxon>eudicotyledons</taxon>
        <taxon>Gunneridae</taxon>
        <taxon>Pentapetalae</taxon>
        <taxon>asterids</taxon>
        <taxon>campanulids</taxon>
        <taxon>Asterales</taxon>
        <taxon>Asteraceae</taxon>
        <taxon>Carduoideae</taxon>
        <taxon>Cardueae</taxon>
        <taxon>Arctiinae</taxon>
        <taxon>Arctium</taxon>
    </lineage>
</organism>
<sequence length="88" mass="9975">MVTSHSNSTLLLSFFNPNPNSTTLFRHQFRTLQFSSIATSNNNNNLQLRPTTISTTVEKSYQERQCGLHLGGTITIEHKTRKACFTPF</sequence>
<gene>
    <name evidence="1" type="ORF">L6452_01460</name>
</gene>
<reference evidence="1 2" key="2">
    <citation type="journal article" date="2022" name="Mol. Ecol. Resour.">
        <title>The genomes of chicory, endive, great burdock and yacon provide insights into Asteraceae paleo-polyploidization history and plant inulin production.</title>
        <authorList>
            <person name="Fan W."/>
            <person name="Wang S."/>
            <person name="Wang H."/>
            <person name="Wang A."/>
            <person name="Jiang F."/>
            <person name="Liu H."/>
            <person name="Zhao H."/>
            <person name="Xu D."/>
            <person name="Zhang Y."/>
        </authorList>
    </citation>
    <scope>NUCLEOTIDE SEQUENCE [LARGE SCALE GENOMIC DNA]</scope>
    <source>
        <strain evidence="2">cv. Niubang</strain>
    </source>
</reference>
<keyword evidence="2" id="KW-1185">Reference proteome</keyword>
<proteinExistence type="predicted"/>
<comment type="caution">
    <text evidence="1">The sequence shown here is derived from an EMBL/GenBank/DDBJ whole genome shotgun (WGS) entry which is preliminary data.</text>
</comment>
<accession>A0ACB9FGY8</accession>